<dbReference type="Proteomes" id="UP000245702">
    <property type="component" value="Unassembled WGS sequence"/>
</dbReference>
<dbReference type="InterPro" id="IPR029492">
    <property type="entry name" value="DUF4435"/>
</dbReference>
<reference evidence="2 3" key="1">
    <citation type="submission" date="2016-01" db="EMBL/GenBank/DDBJ databases">
        <authorList>
            <person name="Brown R."/>
        </authorList>
    </citation>
    <scope>NUCLEOTIDE SEQUENCE [LARGE SCALE GENOMIC DNA]</scope>
    <source>
        <strain evidence="2">Sporomusa sphaeroides DSM 2875</strain>
    </source>
</reference>
<evidence type="ECO:0000313" key="3">
    <source>
        <dbReference type="Proteomes" id="UP000245702"/>
    </source>
</evidence>
<accession>A0ABM9W8X9</accession>
<dbReference type="Pfam" id="PF14491">
    <property type="entry name" value="DUF4435"/>
    <property type="match status" value="1"/>
</dbReference>
<dbReference type="SUPFAM" id="SSF110455">
    <property type="entry name" value="Toprim domain"/>
    <property type="match status" value="1"/>
</dbReference>
<dbReference type="RefSeq" id="WP_075754128.1">
    <property type="nucleotide sequence ID" value="NZ_CP146991.1"/>
</dbReference>
<evidence type="ECO:0000259" key="1">
    <source>
        <dbReference type="Pfam" id="PF14491"/>
    </source>
</evidence>
<protein>
    <recommendedName>
        <fullName evidence="1">DUF4435 domain-containing protein</fullName>
    </recommendedName>
</protein>
<organism evidence="2 3">
    <name type="scientific">Sporomusa sphaeroides DSM 2875</name>
    <dbReference type="NCBI Taxonomy" id="1337886"/>
    <lineage>
        <taxon>Bacteria</taxon>
        <taxon>Bacillati</taxon>
        <taxon>Bacillota</taxon>
        <taxon>Negativicutes</taxon>
        <taxon>Selenomonadales</taxon>
        <taxon>Sporomusaceae</taxon>
        <taxon>Sporomusa</taxon>
    </lineage>
</organism>
<proteinExistence type="predicted"/>
<name>A0ABM9W8X9_9FIRM</name>
<dbReference type="EMBL" id="FCOW01000032">
    <property type="protein sequence ID" value="CVK21334.1"/>
    <property type="molecule type" value="Genomic_DNA"/>
</dbReference>
<keyword evidence="3" id="KW-1185">Reference proteome</keyword>
<evidence type="ECO:0000313" key="2">
    <source>
        <dbReference type="EMBL" id="CVK21334.1"/>
    </source>
</evidence>
<feature type="domain" description="DUF4435" evidence="1">
    <location>
        <begin position="28"/>
        <end position="229"/>
    </location>
</feature>
<gene>
    <name evidence="2" type="ORF">SSPH_04021</name>
</gene>
<comment type="caution">
    <text evidence="2">The sequence shown here is derived from an EMBL/GenBank/DDBJ whole genome shotgun (WGS) entry which is preliminary data.</text>
</comment>
<sequence length="317" mass="36373">MLESAKPETIAGMIMQSRRKFKGSYLLVEGKTDYKIYKSYIDNDTCIIQPTGGKGKAKEVIAFLERYKQANGVLACVDLDFETLNPQPRKENVLYTDVNNLETMIISSPAFDKVMERWGDPKKILLFEKRMGKELRSFLLECCQPVSFLKYLSNYNNLGIDFKMLDYDLFVNEKDLTINIDELIKIAGITTKTHFDIACLKTELSKLAAKNLNVWLVCCGHQLVRILSIAFRYLIGKNKTKGKTVLPFHILPSELENILHCSYESLYFAKTELCKNIIEWERKNSPHKILLPVFDKLIVDYIEMELDNATAEVAVAK</sequence>